<protein>
    <submittedName>
        <fullName evidence="2">3-oxoacyl-[acyl-carrier-protein] reductase family protein</fullName>
    </submittedName>
</protein>
<evidence type="ECO:0000313" key="3">
    <source>
        <dbReference type="Proteomes" id="UP000070080"/>
    </source>
</evidence>
<keyword evidence="3" id="KW-1185">Reference proteome</keyword>
<dbReference type="STRING" id="1497955.HMPREF1872_01112"/>
<sequence length="201" mass="21899">VDVSKREPNYQFAKTVYEKFGRLDVWVNNVGTTGRRAGDEYTDDEVNFIVDTCFKSVVYGCQAAFRYLKKQGGVIVNVSSLAARCASAGRSTLYGPLKSAICNLTNTFAGEFCADNVRVTCIMPGFTITPLVKAAISQEELNRNAAATLLNRMAQPEEIAKPIVFLASSAASYMTATTIEVSGGRSMTLNPTFAYDKKKNN</sequence>
<feature type="non-terminal residue" evidence="2">
    <location>
        <position position="1"/>
    </location>
</feature>
<dbReference type="PANTHER" id="PTHR42898">
    <property type="entry name" value="TROPINONE REDUCTASE"/>
    <property type="match status" value="1"/>
</dbReference>
<evidence type="ECO:0000313" key="2">
    <source>
        <dbReference type="EMBL" id="KXB39744.1"/>
    </source>
</evidence>
<accession>A0A133Y9A0</accession>
<gene>
    <name evidence="2" type="ORF">HMPREF1872_01112</name>
</gene>
<dbReference type="Gene3D" id="3.40.50.720">
    <property type="entry name" value="NAD(P)-binding Rossmann-like Domain"/>
    <property type="match status" value="1"/>
</dbReference>
<dbReference type="RefSeq" id="WP_066714603.1">
    <property type="nucleotide sequence ID" value="NZ_KQ959593.1"/>
</dbReference>
<organism evidence="2 3">
    <name type="scientific">Amygdalobacter nucleatus</name>
    <dbReference type="NCBI Taxonomy" id="3029274"/>
    <lineage>
        <taxon>Bacteria</taxon>
        <taxon>Bacillati</taxon>
        <taxon>Bacillota</taxon>
        <taxon>Clostridia</taxon>
        <taxon>Eubacteriales</taxon>
        <taxon>Oscillospiraceae</taxon>
        <taxon>Amygdalobacter</taxon>
    </lineage>
</organism>
<dbReference type="InterPro" id="IPR002347">
    <property type="entry name" value="SDR_fam"/>
</dbReference>
<proteinExistence type="predicted"/>
<dbReference type="PRINTS" id="PR00081">
    <property type="entry name" value="GDHRDH"/>
</dbReference>
<dbReference type="SUPFAM" id="SSF51735">
    <property type="entry name" value="NAD(P)-binding Rossmann-fold domains"/>
    <property type="match status" value="1"/>
</dbReference>
<name>A0A133Y9A0_9FIRM</name>
<evidence type="ECO:0000256" key="1">
    <source>
        <dbReference type="ARBA" id="ARBA00023002"/>
    </source>
</evidence>
<reference evidence="3" key="1">
    <citation type="submission" date="2016-01" db="EMBL/GenBank/DDBJ databases">
        <authorList>
            <person name="Mitreva M."/>
            <person name="Pepin K.H."/>
            <person name="Mihindukulasuriya K.A."/>
            <person name="Fulton R."/>
            <person name="Fronick C."/>
            <person name="O'Laughlin M."/>
            <person name="Miner T."/>
            <person name="Herter B."/>
            <person name="Rosa B.A."/>
            <person name="Cordes M."/>
            <person name="Tomlinson C."/>
            <person name="Wollam A."/>
            <person name="Palsikar V.B."/>
            <person name="Mardis E.R."/>
            <person name="Wilson R.K."/>
        </authorList>
    </citation>
    <scope>NUCLEOTIDE SEQUENCE [LARGE SCALE GENOMIC DNA]</scope>
    <source>
        <strain evidence="3">KA00274</strain>
    </source>
</reference>
<comment type="caution">
    <text evidence="2">The sequence shown here is derived from an EMBL/GenBank/DDBJ whole genome shotgun (WGS) entry which is preliminary data.</text>
</comment>
<dbReference type="PANTHER" id="PTHR42898:SF6">
    <property type="entry name" value="NADP-DEPENDENT MANNITOL DEHYDROGENASE"/>
    <property type="match status" value="1"/>
</dbReference>
<dbReference type="PRINTS" id="PR00080">
    <property type="entry name" value="SDRFAMILY"/>
</dbReference>
<dbReference type="Pfam" id="PF13561">
    <property type="entry name" value="adh_short_C2"/>
    <property type="match status" value="1"/>
</dbReference>
<dbReference type="OrthoDB" id="9803333at2"/>
<dbReference type="GO" id="GO:0016491">
    <property type="term" value="F:oxidoreductase activity"/>
    <property type="evidence" value="ECO:0007669"/>
    <property type="project" value="UniProtKB-KW"/>
</dbReference>
<dbReference type="CDD" id="cd05233">
    <property type="entry name" value="SDR_c"/>
    <property type="match status" value="1"/>
</dbReference>
<keyword evidence="1" id="KW-0560">Oxidoreductase</keyword>
<dbReference type="Proteomes" id="UP000070080">
    <property type="component" value="Unassembled WGS sequence"/>
</dbReference>
<dbReference type="InterPro" id="IPR045000">
    <property type="entry name" value="TR"/>
</dbReference>
<dbReference type="InterPro" id="IPR036291">
    <property type="entry name" value="NAD(P)-bd_dom_sf"/>
</dbReference>
<dbReference type="PATRIC" id="fig|1497955.3.peg.1082"/>
<dbReference type="EMBL" id="LSCV01000037">
    <property type="protein sequence ID" value="KXB39744.1"/>
    <property type="molecule type" value="Genomic_DNA"/>
</dbReference>
<dbReference type="AlphaFoldDB" id="A0A133Y9A0"/>